<evidence type="ECO:0000256" key="2">
    <source>
        <dbReference type="SAM" id="MobiDB-lite"/>
    </source>
</evidence>
<gene>
    <name evidence="3" type="ORF">R1sor_017006</name>
</gene>
<keyword evidence="1" id="KW-0175">Coiled coil</keyword>
<dbReference type="AlphaFoldDB" id="A0ABD3I8X9"/>
<name>A0ABD3I8X9_9MARC</name>
<organism evidence="3 4">
    <name type="scientific">Riccia sorocarpa</name>
    <dbReference type="NCBI Taxonomy" id="122646"/>
    <lineage>
        <taxon>Eukaryota</taxon>
        <taxon>Viridiplantae</taxon>
        <taxon>Streptophyta</taxon>
        <taxon>Embryophyta</taxon>
        <taxon>Marchantiophyta</taxon>
        <taxon>Marchantiopsida</taxon>
        <taxon>Marchantiidae</taxon>
        <taxon>Marchantiales</taxon>
        <taxon>Ricciaceae</taxon>
        <taxon>Riccia</taxon>
    </lineage>
</organism>
<comment type="caution">
    <text evidence="3">The sequence shown here is derived from an EMBL/GenBank/DDBJ whole genome shotgun (WGS) entry which is preliminary data.</text>
</comment>
<evidence type="ECO:0000256" key="1">
    <source>
        <dbReference type="SAM" id="Coils"/>
    </source>
</evidence>
<feature type="compositionally biased region" description="Basic and acidic residues" evidence="2">
    <location>
        <begin position="60"/>
        <end position="69"/>
    </location>
</feature>
<dbReference type="Proteomes" id="UP001633002">
    <property type="component" value="Unassembled WGS sequence"/>
</dbReference>
<proteinExistence type="predicted"/>
<protein>
    <recommendedName>
        <fullName evidence="5">VASt domain-containing protein</fullName>
    </recommendedName>
</protein>
<feature type="region of interest" description="Disordered" evidence="2">
    <location>
        <begin position="32"/>
        <end position="113"/>
    </location>
</feature>
<feature type="compositionally biased region" description="Basic and acidic residues" evidence="2">
    <location>
        <begin position="372"/>
        <end position="383"/>
    </location>
</feature>
<keyword evidence="4" id="KW-1185">Reference proteome</keyword>
<evidence type="ECO:0000313" key="3">
    <source>
        <dbReference type="EMBL" id="KAL3698984.1"/>
    </source>
</evidence>
<reference evidence="3 4" key="1">
    <citation type="submission" date="2024-09" db="EMBL/GenBank/DDBJ databases">
        <title>Chromosome-scale assembly of Riccia sorocarpa.</title>
        <authorList>
            <person name="Paukszto L."/>
        </authorList>
    </citation>
    <scope>NUCLEOTIDE SEQUENCE [LARGE SCALE GENOMIC DNA]</scope>
    <source>
        <strain evidence="3">LP-2024</strain>
        <tissue evidence="3">Aerial parts of the thallus</tissue>
    </source>
</reference>
<feature type="region of interest" description="Disordered" evidence="2">
    <location>
        <begin position="370"/>
        <end position="393"/>
    </location>
</feature>
<feature type="compositionally biased region" description="Low complexity" evidence="2">
    <location>
        <begin position="241"/>
        <end position="254"/>
    </location>
</feature>
<feature type="coiled-coil region" evidence="1">
    <location>
        <begin position="400"/>
        <end position="427"/>
    </location>
</feature>
<evidence type="ECO:0008006" key="5">
    <source>
        <dbReference type="Google" id="ProtNLM"/>
    </source>
</evidence>
<sequence length="440" mass="48508">MKLNVYMNLQDQVEHDWKASSAASKVRRHLWTFNGGGQTSQPPTPTSAPTSSNVQQLKPVKIEGEKDNVGKSAGPKKRKGPKHSDDTVLPPPHKVKTRHATKSEIGTGIDSPSESRTITLKSYKTINSTDRCEYKAENVIRQSEAYVFTDGEYTMRGMRDLVTLQFIPKVSIYFPAVHRYSSSSYILRMAHESQITFLGIFNISKCWGPSGGQLTYAGCGRALRDGRPCGLGIAARASRDQGSSSPSSQSSTPGLKSRDRSGHTCAESGADKHMFHFFVQTAEEDYIQEVWDRAGQSLFNITGQEFFETFGSDITQLHQFVYSRLSSSSWAITVIGKPTARDNLKAVSFSRIELTSPAVPVESAQGQVGVVKVRDSSRGKESAEPSSTSGPRPRASLLAMLRLQARLDDMRKDIAEAITALKLELEEEFVDSNCDWVESL</sequence>
<accession>A0ABD3I8X9</accession>
<feature type="region of interest" description="Disordered" evidence="2">
    <location>
        <begin position="236"/>
        <end position="265"/>
    </location>
</feature>
<evidence type="ECO:0000313" key="4">
    <source>
        <dbReference type="Proteomes" id="UP001633002"/>
    </source>
</evidence>
<dbReference type="EMBL" id="JBJQOH010000001">
    <property type="protein sequence ID" value="KAL3698984.1"/>
    <property type="molecule type" value="Genomic_DNA"/>
</dbReference>